<dbReference type="InterPro" id="IPR005490">
    <property type="entry name" value="LD_TPept_cat_dom"/>
</dbReference>
<dbReference type="Pfam" id="PF01471">
    <property type="entry name" value="PG_binding_1"/>
    <property type="match status" value="1"/>
</dbReference>
<evidence type="ECO:0000313" key="11">
    <source>
        <dbReference type="EMBL" id="ACI99810.1"/>
    </source>
</evidence>
<protein>
    <submittedName>
        <fullName evidence="11">Peptidoglycan binding domain protein, putative</fullName>
    </submittedName>
</protein>
<evidence type="ECO:0000256" key="6">
    <source>
        <dbReference type="ARBA" id="ARBA00023316"/>
    </source>
</evidence>
<dbReference type="GO" id="GO:0008360">
    <property type="term" value="P:regulation of cell shape"/>
    <property type="evidence" value="ECO:0007669"/>
    <property type="project" value="UniProtKB-UniRule"/>
</dbReference>
<dbReference type="PANTHER" id="PTHR41533:SF2">
    <property type="entry name" value="BLR7131 PROTEIN"/>
    <property type="match status" value="1"/>
</dbReference>
<dbReference type="InterPro" id="IPR038063">
    <property type="entry name" value="Transpep_catalytic_dom"/>
</dbReference>
<dbReference type="Pfam" id="PF20142">
    <property type="entry name" value="Scaffold"/>
    <property type="match status" value="1"/>
</dbReference>
<evidence type="ECO:0000256" key="1">
    <source>
        <dbReference type="ARBA" id="ARBA00004752"/>
    </source>
</evidence>
<feature type="active site" description="Proton donor/acceptor" evidence="7">
    <location>
        <position position="464"/>
    </location>
</feature>
<feature type="signal peptide" evidence="9">
    <location>
        <begin position="1"/>
        <end position="28"/>
    </location>
</feature>
<dbReference type="Gene3D" id="1.10.101.10">
    <property type="entry name" value="PGBD-like superfamily/PGBD"/>
    <property type="match status" value="1"/>
</dbReference>
<accession>B6IUI5</accession>
<dbReference type="AlphaFoldDB" id="B6IUI5"/>
<dbReference type="PROSITE" id="PS52029">
    <property type="entry name" value="LD_TPASE"/>
    <property type="match status" value="1"/>
</dbReference>
<dbReference type="InterPro" id="IPR036365">
    <property type="entry name" value="PGBD-like_sf"/>
</dbReference>
<keyword evidence="3" id="KW-0808">Transferase</keyword>
<dbReference type="Proteomes" id="UP000001591">
    <property type="component" value="Chromosome"/>
</dbReference>
<feature type="active site" description="Nucleophile" evidence="7">
    <location>
        <position position="483"/>
    </location>
</feature>
<comment type="pathway">
    <text evidence="1 7">Cell wall biogenesis; peptidoglycan biosynthesis.</text>
</comment>
<dbReference type="Pfam" id="PF03734">
    <property type="entry name" value="YkuD"/>
    <property type="match status" value="1"/>
</dbReference>
<dbReference type="Gene3D" id="2.40.440.10">
    <property type="entry name" value="L,D-transpeptidase catalytic domain-like"/>
    <property type="match status" value="1"/>
</dbReference>
<evidence type="ECO:0000256" key="7">
    <source>
        <dbReference type="PROSITE-ProRule" id="PRU01373"/>
    </source>
</evidence>
<dbReference type="InterPro" id="IPR036366">
    <property type="entry name" value="PGBDSf"/>
</dbReference>
<feature type="domain" description="L,D-TPase catalytic" evidence="10">
    <location>
        <begin position="331"/>
        <end position="522"/>
    </location>
</feature>
<dbReference type="HOGENOM" id="CLU_020360_3_4_5"/>
<dbReference type="STRING" id="414684.RC1_2426"/>
<reference evidence="11 12" key="1">
    <citation type="journal article" date="2010" name="BMC Genomics">
        <title>Metabolic flexibility revealed in the genome of the cyst-forming alpha-1 proteobacterium Rhodospirillum centenum.</title>
        <authorList>
            <person name="Lu Y.K."/>
            <person name="Marden J."/>
            <person name="Han M."/>
            <person name="Swingley W.D."/>
            <person name="Mastrian S.D."/>
            <person name="Chowdhury S.R."/>
            <person name="Hao J."/>
            <person name="Helmy T."/>
            <person name="Kim S."/>
            <person name="Kurdoglu A.A."/>
            <person name="Matthies H.J."/>
            <person name="Rollo D."/>
            <person name="Stothard P."/>
            <person name="Blankenship R.E."/>
            <person name="Bauer C.E."/>
            <person name="Touchman J.W."/>
        </authorList>
    </citation>
    <scope>NUCLEOTIDE SEQUENCE [LARGE SCALE GENOMIC DNA]</scope>
    <source>
        <strain evidence="12">ATCC 51521 / SW</strain>
    </source>
</reference>
<dbReference type="OrthoDB" id="9778545at2"/>
<dbReference type="InterPro" id="IPR002477">
    <property type="entry name" value="Peptidoglycan-bd-like"/>
</dbReference>
<dbReference type="SUPFAM" id="SSF47090">
    <property type="entry name" value="PGBD-like"/>
    <property type="match status" value="1"/>
</dbReference>
<dbReference type="CDD" id="cd16913">
    <property type="entry name" value="YkuD_like"/>
    <property type="match status" value="1"/>
</dbReference>
<feature type="chain" id="PRO_5002846742" evidence="9">
    <location>
        <begin position="29"/>
        <end position="596"/>
    </location>
</feature>
<dbReference type="PANTHER" id="PTHR41533">
    <property type="entry name" value="L,D-TRANSPEPTIDASE HI_1667-RELATED"/>
    <property type="match status" value="1"/>
</dbReference>
<evidence type="ECO:0000256" key="5">
    <source>
        <dbReference type="ARBA" id="ARBA00022984"/>
    </source>
</evidence>
<dbReference type="EMBL" id="CP000613">
    <property type="protein sequence ID" value="ACI99810.1"/>
    <property type="molecule type" value="Genomic_DNA"/>
</dbReference>
<evidence type="ECO:0000256" key="2">
    <source>
        <dbReference type="ARBA" id="ARBA00005992"/>
    </source>
</evidence>
<dbReference type="InterPro" id="IPR045380">
    <property type="entry name" value="LD_TPept_scaffold_dom"/>
</dbReference>
<keyword evidence="5 7" id="KW-0573">Peptidoglycan synthesis</keyword>
<keyword evidence="4 7" id="KW-0133">Cell shape</keyword>
<evidence type="ECO:0000259" key="10">
    <source>
        <dbReference type="PROSITE" id="PS52029"/>
    </source>
</evidence>
<keyword evidence="12" id="KW-1185">Reference proteome</keyword>
<proteinExistence type="inferred from homology"/>
<feature type="region of interest" description="Disordered" evidence="8">
    <location>
        <begin position="564"/>
        <end position="596"/>
    </location>
</feature>
<gene>
    <name evidence="11" type="ordered locus">RC1_2426</name>
</gene>
<evidence type="ECO:0000256" key="9">
    <source>
        <dbReference type="SAM" id="SignalP"/>
    </source>
</evidence>
<keyword evidence="6 7" id="KW-0961">Cell wall biogenesis/degradation</keyword>
<sequence>MRTVMRPLAALAMVVAAVVAVLDGGAVAAGTPDQARPEQTRPEQARPEQTRLEQALQQRLLTGVGVRGGEREGEDLMQLGRFYDGRASAPVWIADGRPSPRAHLLYAALAAAAEDGLDPRRYGVQRLGALLEHGDSPDALAELEVLLSRGALLFGRDLAAGRLDPSRIDPELIVERQEPDPQALLRQVAEAADPGGAVRAMAPARPEYRRLRAALAAYRTLAAAGGWLAVPTGGETLKPGQSDPRVPALRARLAATGELSPAAPAPADPQFYDPALEAAVRLFQSRNGLEPDGAVGRQSVAALNVTAQQRVTQIEINMERWRWLPADLGPSYLIVNLAAFELAVFEGDRPVHTARIVVGAPFTRTPVFSESMTYLELNPYWNVPPSIARDEIFPKARKDPGYLARRGYELLSDWSETAVPVDPATVDWRHGNLNRYKVRQKPGDTNSLGRIKFMFPNRFNVYLHDTPSKRLFERANRTFSHGCMRVENPLDLAETVLRLTGTTGWDRARLDAAIAGDQRQVVRLRRPLPVHVTYVTAFVEEDGTVAFRPDIYGRDTTLAAALAAPQGRQQAPPRAPAAARTGMAKPGAEGAGPVAE</sequence>
<feature type="compositionally biased region" description="Basic and acidic residues" evidence="8">
    <location>
        <begin position="35"/>
        <end position="49"/>
    </location>
</feature>
<keyword evidence="9" id="KW-0732">Signal</keyword>
<feature type="compositionally biased region" description="Low complexity" evidence="8">
    <location>
        <begin position="564"/>
        <end position="582"/>
    </location>
</feature>
<dbReference type="GO" id="GO:0016740">
    <property type="term" value="F:transferase activity"/>
    <property type="evidence" value="ECO:0007669"/>
    <property type="project" value="UniProtKB-KW"/>
</dbReference>
<feature type="region of interest" description="Disordered" evidence="8">
    <location>
        <begin position="29"/>
        <end position="49"/>
    </location>
</feature>
<dbReference type="GO" id="GO:0071555">
    <property type="term" value="P:cell wall organization"/>
    <property type="evidence" value="ECO:0007669"/>
    <property type="project" value="UniProtKB-UniRule"/>
</dbReference>
<dbReference type="RefSeq" id="WP_012567592.1">
    <property type="nucleotide sequence ID" value="NC_011420.2"/>
</dbReference>
<comment type="similarity">
    <text evidence="2">Belongs to the YkuD family.</text>
</comment>
<evidence type="ECO:0000256" key="8">
    <source>
        <dbReference type="SAM" id="MobiDB-lite"/>
    </source>
</evidence>
<dbReference type="GO" id="GO:0004180">
    <property type="term" value="F:carboxypeptidase activity"/>
    <property type="evidence" value="ECO:0007669"/>
    <property type="project" value="UniProtKB-ARBA"/>
</dbReference>
<dbReference type="GO" id="GO:0009252">
    <property type="term" value="P:peptidoglycan biosynthetic process"/>
    <property type="evidence" value="ECO:0007669"/>
    <property type="project" value="UniProtKB-UniPathway"/>
</dbReference>
<evidence type="ECO:0000313" key="12">
    <source>
        <dbReference type="Proteomes" id="UP000001591"/>
    </source>
</evidence>
<evidence type="ECO:0000256" key="4">
    <source>
        <dbReference type="ARBA" id="ARBA00022960"/>
    </source>
</evidence>
<dbReference type="SUPFAM" id="SSF141523">
    <property type="entry name" value="L,D-transpeptidase catalytic domain-like"/>
    <property type="match status" value="1"/>
</dbReference>
<evidence type="ECO:0000256" key="3">
    <source>
        <dbReference type="ARBA" id="ARBA00022679"/>
    </source>
</evidence>
<dbReference type="KEGG" id="rce:RC1_2426"/>
<dbReference type="UniPathway" id="UPA00219"/>
<name>B6IUI5_RHOCS</name>
<dbReference type="eggNOG" id="COG2989">
    <property type="taxonomic scope" value="Bacteria"/>
</dbReference>
<organism evidence="11 12">
    <name type="scientific">Rhodospirillum centenum (strain ATCC 51521 / SW)</name>
    <dbReference type="NCBI Taxonomy" id="414684"/>
    <lineage>
        <taxon>Bacteria</taxon>
        <taxon>Pseudomonadati</taxon>
        <taxon>Pseudomonadota</taxon>
        <taxon>Alphaproteobacteria</taxon>
        <taxon>Rhodospirillales</taxon>
        <taxon>Rhodospirillaceae</taxon>
        <taxon>Rhodospirillum</taxon>
    </lineage>
</organism>
<dbReference type="InterPro" id="IPR052905">
    <property type="entry name" value="LD-transpeptidase_YkuD-like"/>
</dbReference>